<feature type="region of interest" description="Disordered" evidence="6">
    <location>
        <begin position="85"/>
        <end position="137"/>
    </location>
</feature>
<dbReference type="PROSITE" id="PS51293">
    <property type="entry name" value="SANT"/>
    <property type="match status" value="1"/>
</dbReference>
<feature type="region of interest" description="Disordered" evidence="6">
    <location>
        <begin position="196"/>
        <end position="217"/>
    </location>
</feature>
<dbReference type="AlphaFoldDB" id="A0A7I8IE89"/>
<evidence type="ECO:0000313" key="10">
    <source>
        <dbReference type="EMBL" id="CAA2616427.1"/>
    </source>
</evidence>
<dbReference type="Gene3D" id="1.10.10.60">
    <property type="entry name" value="Homeodomain-like"/>
    <property type="match status" value="1"/>
</dbReference>
<keyword evidence="12" id="KW-1185">Reference proteome</keyword>
<proteinExistence type="predicted"/>
<protein>
    <submittedName>
        <fullName evidence="10">Uncharacterized protein</fullName>
    </submittedName>
</protein>
<dbReference type="CDD" id="cd00167">
    <property type="entry name" value="SANT"/>
    <property type="match status" value="1"/>
</dbReference>
<sequence>MDTCSSGEDLILKTRKPYTITKQREKWTEEEHSRFLEALKLYGRAWQRIEEHIGTKTAVQIRSHAQKFFSKLEKEALIKGIPLGQAHGIEIPPPRPKRKPNNPYPRKTSACVSSSRKGKQDRRSASSPVCSEKNLLDMEIDGSHETLGRPKAGSDDSKCSVVLSLFQDAPCASISSASKHPAAGVFREFVPPGKETKTKVGYSEQHPPPVVRGRGVRDGTDLDIGGFEGLSIDTQIKLAQERSMWPSQPPNLCASPRKGLQGSKRHPDHAPVYSVRGEKNKPGSYATTLTSLSNLAGAHANAGGSPAPAISGTTEHHGSTSISSVHQPFAAFPPFAQFGKDAPNMSSAFSSLIVSTLVQNPAVHAAATVAASFWPTADAEASTGSASESFVGGIPMRQMNPSPSMAAIAAATVAAASAWWATHGLLPFCPPPAAFHGGFAFAPAPTSAIPRTKTAHAAKDDTQRKEDATPSQPWSGPRPVDLRSPAPDKQLSPLSSSDSEENGEAGSSPITELKSPAVVVNQLNPAPDSREVRESDIGRSKKKADRSSCGSNTPSSSDVETDVVLNLEKAILLPAKETHLCHPPSGGDASNRRLRGGGSVGESWKEVSQEGRLAFQALFSREVLPQSFSPPHPKEGVPDKPKGDAADVTVDLNSKVCAATGDDLAHVLGRSYPVPRGGSTTEEALLTDEIGQGRLKSRRTGFKPYKRCSMEAKDSRATPVEKKDNKRIRLEGEAST</sequence>
<feature type="compositionally biased region" description="Basic and acidic residues" evidence="6">
    <location>
        <begin position="528"/>
        <end position="539"/>
    </location>
</feature>
<gene>
    <name evidence="10" type="ORF">SI7747_02002647</name>
    <name evidence="11" type="ORF">SI8410_02002835</name>
</gene>
<dbReference type="PANTHER" id="PTHR12802">
    <property type="entry name" value="SWI/SNF COMPLEX-RELATED"/>
    <property type="match status" value="1"/>
</dbReference>
<feature type="domain" description="SANT" evidence="8">
    <location>
        <begin position="22"/>
        <end position="73"/>
    </location>
</feature>
<comment type="subcellular location">
    <subcellularLocation>
        <location evidence="1">Nucleus</location>
    </subcellularLocation>
</comment>
<dbReference type="InterPro" id="IPR017930">
    <property type="entry name" value="Myb_dom"/>
</dbReference>
<dbReference type="InterPro" id="IPR001005">
    <property type="entry name" value="SANT/Myb"/>
</dbReference>
<feature type="region of interest" description="Disordered" evidence="6">
    <location>
        <begin position="451"/>
        <end position="561"/>
    </location>
</feature>
<dbReference type="PROSITE" id="PS51294">
    <property type="entry name" value="HTH_MYB"/>
    <property type="match status" value="1"/>
</dbReference>
<evidence type="ECO:0000256" key="6">
    <source>
        <dbReference type="SAM" id="MobiDB-lite"/>
    </source>
</evidence>
<dbReference type="Proteomes" id="UP000663760">
    <property type="component" value="Chromosome 2"/>
</dbReference>
<evidence type="ECO:0000256" key="2">
    <source>
        <dbReference type="ARBA" id="ARBA00023015"/>
    </source>
</evidence>
<feature type="compositionally biased region" description="Basic and acidic residues" evidence="6">
    <location>
        <begin position="457"/>
        <end position="468"/>
    </location>
</feature>
<evidence type="ECO:0000259" key="8">
    <source>
        <dbReference type="PROSITE" id="PS51293"/>
    </source>
</evidence>
<dbReference type="SUPFAM" id="SSF46689">
    <property type="entry name" value="Homeodomain-like"/>
    <property type="match status" value="1"/>
</dbReference>
<evidence type="ECO:0000256" key="5">
    <source>
        <dbReference type="ARBA" id="ARBA00023242"/>
    </source>
</evidence>
<feature type="compositionally biased region" description="Basic residues" evidence="6">
    <location>
        <begin position="695"/>
        <end position="706"/>
    </location>
</feature>
<evidence type="ECO:0000259" key="9">
    <source>
        <dbReference type="PROSITE" id="PS51294"/>
    </source>
</evidence>
<name>A0A7I8IE89_SPIIN</name>
<dbReference type="PANTHER" id="PTHR12802:SF177">
    <property type="entry name" value="PROTEIN CCA1"/>
    <property type="match status" value="1"/>
</dbReference>
<keyword evidence="4" id="KW-0804">Transcription</keyword>
<keyword evidence="3" id="KW-0238">DNA-binding</keyword>
<evidence type="ECO:0000256" key="3">
    <source>
        <dbReference type="ARBA" id="ARBA00023125"/>
    </source>
</evidence>
<evidence type="ECO:0000256" key="4">
    <source>
        <dbReference type="ARBA" id="ARBA00023163"/>
    </source>
</evidence>
<evidence type="ECO:0000259" key="7">
    <source>
        <dbReference type="PROSITE" id="PS50090"/>
    </source>
</evidence>
<dbReference type="Pfam" id="PF00249">
    <property type="entry name" value="Myb_DNA-binding"/>
    <property type="match status" value="1"/>
</dbReference>
<dbReference type="SMART" id="SM00717">
    <property type="entry name" value="SANT"/>
    <property type="match status" value="1"/>
</dbReference>
<dbReference type="FunFam" id="1.10.10.60:FF:000023">
    <property type="entry name" value="protein REVEILLE 6 isoform X1"/>
    <property type="match status" value="1"/>
</dbReference>
<dbReference type="InterPro" id="IPR017884">
    <property type="entry name" value="SANT_dom"/>
</dbReference>
<feature type="compositionally biased region" description="Polar residues" evidence="6">
    <location>
        <begin position="548"/>
        <end position="558"/>
    </location>
</feature>
<reference evidence="10" key="1">
    <citation type="submission" date="2019-12" db="EMBL/GenBank/DDBJ databases">
        <authorList>
            <person name="Scholz U."/>
            <person name="Mascher M."/>
            <person name="Fiebig A."/>
        </authorList>
    </citation>
    <scope>NUCLEOTIDE SEQUENCE</scope>
</reference>
<dbReference type="NCBIfam" id="TIGR01557">
    <property type="entry name" value="myb_SHAQKYF"/>
    <property type="match status" value="1"/>
</dbReference>
<accession>A0A7I8IE89</accession>
<organism evidence="10">
    <name type="scientific">Spirodela intermedia</name>
    <name type="common">Intermediate duckweed</name>
    <dbReference type="NCBI Taxonomy" id="51605"/>
    <lineage>
        <taxon>Eukaryota</taxon>
        <taxon>Viridiplantae</taxon>
        <taxon>Streptophyta</taxon>
        <taxon>Embryophyta</taxon>
        <taxon>Tracheophyta</taxon>
        <taxon>Spermatophyta</taxon>
        <taxon>Magnoliopsida</taxon>
        <taxon>Liliopsida</taxon>
        <taxon>Araceae</taxon>
        <taxon>Lemnoideae</taxon>
        <taxon>Spirodela</taxon>
    </lineage>
</organism>
<evidence type="ECO:0000256" key="1">
    <source>
        <dbReference type="ARBA" id="ARBA00004123"/>
    </source>
</evidence>
<evidence type="ECO:0000313" key="11">
    <source>
        <dbReference type="EMBL" id="CAA7391552.1"/>
    </source>
</evidence>
<evidence type="ECO:0000313" key="12">
    <source>
        <dbReference type="Proteomes" id="UP000663760"/>
    </source>
</evidence>
<feature type="compositionally biased region" description="Basic and acidic residues" evidence="6">
    <location>
        <begin position="708"/>
        <end position="736"/>
    </location>
</feature>
<feature type="region of interest" description="Disordered" evidence="6">
    <location>
        <begin position="256"/>
        <end position="286"/>
    </location>
</feature>
<dbReference type="InterPro" id="IPR006447">
    <property type="entry name" value="Myb_dom_plants"/>
</dbReference>
<keyword evidence="5" id="KW-0539">Nucleus</keyword>
<feature type="region of interest" description="Disordered" evidence="6">
    <location>
        <begin position="578"/>
        <end position="602"/>
    </location>
</feature>
<dbReference type="OrthoDB" id="118550at2759"/>
<feature type="region of interest" description="Disordered" evidence="6">
    <location>
        <begin position="625"/>
        <end position="646"/>
    </location>
</feature>
<dbReference type="GO" id="GO:0005634">
    <property type="term" value="C:nucleus"/>
    <property type="evidence" value="ECO:0007669"/>
    <property type="project" value="UniProtKB-SubCell"/>
</dbReference>
<dbReference type="EMBL" id="LR746265">
    <property type="protein sequence ID" value="CAA7391552.1"/>
    <property type="molecule type" value="Genomic_DNA"/>
</dbReference>
<dbReference type="EMBL" id="LR743589">
    <property type="protein sequence ID" value="CAA2616427.1"/>
    <property type="molecule type" value="Genomic_DNA"/>
</dbReference>
<dbReference type="GO" id="GO:0003677">
    <property type="term" value="F:DNA binding"/>
    <property type="evidence" value="ECO:0007669"/>
    <property type="project" value="UniProtKB-KW"/>
</dbReference>
<dbReference type="GO" id="GO:0010468">
    <property type="term" value="P:regulation of gene expression"/>
    <property type="evidence" value="ECO:0007669"/>
    <property type="project" value="UniProtKB-ARBA"/>
</dbReference>
<feature type="region of interest" description="Disordered" evidence="6">
    <location>
        <begin position="675"/>
        <end position="736"/>
    </location>
</feature>
<dbReference type="InterPro" id="IPR009057">
    <property type="entry name" value="Homeodomain-like_sf"/>
</dbReference>
<feature type="domain" description="HTH myb-type" evidence="9">
    <location>
        <begin position="19"/>
        <end position="73"/>
    </location>
</feature>
<feature type="domain" description="Myb-like" evidence="7">
    <location>
        <begin position="19"/>
        <end position="69"/>
    </location>
</feature>
<keyword evidence="2" id="KW-0805">Transcription regulation</keyword>
<feature type="compositionally biased region" description="Basic and acidic residues" evidence="6">
    <location>
        <begin position="632"/>
        <end position="645"/>
    </location>
</feature>
<dbReference type="PROSITE" id="PS50090">
    <property type="entry name" value="MYB_LIKE"/>
    <property type="match status" value="1"/>
</dbReference>